<feature type="region of interest" description="Disordered" evidence="1">
    <location>
        <begin position="115"/>
        <end position="240"/>
    </location>
</feature>
<reference evidence="2 3" key="1">
    <citation type="journal article" date="2015" name="Stand. Genomic Sci.">
        <title>Genomic Encyclopedia of Bacterial and Archaeal Type Strains, Phase III: the genomes of soil and plant-associated and newly described type strains.</title>
        <authorList>
            <person name="Whitman W.B."/>
            <person name="Woyke T."/>
            <person name="Klenk H.P."/>
            <person name="Zhou Y."/>
            <person name="Lilburn T.G."/>
            <person name="Beck B.J."/>
            <person name="De Vos P."/>
            <person name="Vandamme P."/>
            <person name="Eisen J.A."/>
            <person name="Garrity G."/>
            <person name="Hugenholtz P."/>
            <person name="Kyrpides N.C."/>
        </authorList>
    </citation>
    <scope>NUCLEOTIDE SEQUENCE [LARGE SCALE GENOMIC DNA]</scope>
    <source>
        <strain evidence="2 3">CECT 7306</strain>
    </source>
</reference>
<evidence type="ECO:0000313" key="2">
    <source>
        <dbReference type="EMBL" id="ROP34702.1"/>
    </source>
</evidence>
<dbReference type="InParanoid" id="A0A3N1GX85"/>
<evidence type="ECO:0000256" key="1">
    <source>
        <dbReference type="SAM" id="MobiDB-lite"/>
    </source>
</evidence>
<comment type="caution">
    <text evidence="2">The sequence shown here is derived from an EMBL/GenBank/DDBJ whole genome shotgun (WGS) entry which is preliminary data.</text>
</comment>
<protein>
    <submittedName>
        <fullName evidence="2">Uncharacterized protein</fullName>
    </submittedName>
</protein>
<dbReference type="EMBL" id="RJKN01000006">
    <property type="protein sequence ID" value="ROP34702.1"/>
    <property type="molecule type" value="Genomic_DNA"/>
</dbReference>
<feature type="compositionally biased region" description="Basic and acidic residues" evidence="1">
    <location>
        <begin position="115"/>
        <end position="175"/>
    </location>
</feature>
<keyword evidence="3" id="KW-1185">Reference proteome</keyword>
<dbReference type="Proteomes" id="UP000276232">
    <property type="component" value="Unassembled WGS sequence"/>
</dbReference>
<feature type="compositionally biased region" description="Basic and acidic residues" evidence="1">
    <location>
        <begin position="228"/>
        <end position="240"/>
    </location>
</feature>
<sequence length="240" mass="24970">MTPAERADGAGTTGPADPADAVAAAVLAVDGVVSLHGGAFGEVATLLPGRRVAGVRLADPAADGDGRPSEVHVVASAEVPVTETAAAVHAAVTPLVSGPVHVVVEDVMTAAELAEQREREERERREREQAEAEKARRAERREAERAEAGREQAEADRERAARRAEDDAEQARREEQDEQDAPAGQDGERSGRTVPAAAPGDGTPAVVVVAETAEVTTSADGQDASVHVTEHDQQPPRDGS</sequence>
<name>A0A3N1GX85_9ACTN</name>
<proteinExistence type="predicted"/>
<evidence type="ECO:0000313" key="3">
    <source>
        <dbReference type="Proteomes" id="UP000276232"/>
    </source>
</evidence>
<dbReference type="RefSeq" id="WP_199720221.1">
    <property type="nucleotide sequence ID" value="NZ_RJKN01000006.1"/>
</dbReference>
<dbReference type="AlphaFoldDB" id="A0A3N1GX85"/>
<organism evidence="2 3">
    <name type="scientific">Pseudokineococcus lusitanus</name>
    <dbReference type="NCBI Taxonomy" id="763993"/>
    <lineage>
        <taxon>Bacteria</taxon>
        <taxon>Bacillati</taxon>
        <taxon>Actinomycetota</taxon>
        <taxon>Actinomycetes</taxon>
        <taxon>Kineosporiales</taxon>
        <taxon>Kineosporiaceae</taxon>
        <taxon>Pseudokineococcus</taxon>
    </lineage>
</organism>
<feature type="compositionally biased region" description="Low complexity" evidence="1">
    <location>
        <begin position="205"/>
        <end position="217"/>
    </location>
</feature>
<gene>
    <name evidence="2" type="ORF">EDC03_2523</name>
</gene>
<accession>A0A3N1GX85</accession>